<evidence type="ECO:0000256" key="1">
    <source>
        <dbReference type="SAM" id="MobiDB-lite"/>
    </source>
</evidence>
<dbReference type="EMBL" id="VCHE01000086">
    <property type="protein sequence ID" value="KAB2572060.1"/>
    <property type="molecule type" value="Genomic_DNA"/>
</dbReference>
<accession>A0A5N5D307</accession>
<gene>
    <name evidence="2" type="ORF">DBV05_g9274</name>
</gene>
<dbReference type="Proteomes" id="UP000325902">
    <property type="component" value="Unassembled WGS sequence"/>
</dbReference>
<protein>
    <submittedName>
        <fullName evidence="2">Uncharacterized protein</fullName>
    </submittedName>
</protein>
<feature type="region of interest" description="Disordered" evidence="1">
    <location>
        <begin position="202"/>
        <end position="249"/>
    </location>
</feature>
<dbReference type="OrthoDB" id="10603468at2759"/>
<feature type="compositionally biased region" description="Low complexity" evidence="1">
    <location>
        <begin position="209"/>
        <end position="235"/>
    </location>
</feature>
<feature type="compositionally biased region" description="Pro residues" evidence="1">
    <location>
        <begin position="236"/>
        <end position="245"/>
    </location>
</feature>
<comment type="caution">
    <text evidence="2">The sequence shown here is derived from an EMBL/GenBank/DDBJ whole genome shotgun (WGS) entry which is preliminary data.</text>
</comment>
<feature type="region of interest" description="Disordered" evidence="1">
    <location>
        <begin position="51"/>
        <end position="83"/>
    </location>
</feature>
<keyword evidence="3" id="KW-1185">Reference proteome</keyword>
<feature type="region of interest" description="Disordered" evidence="1">
    <location>
        <begin position="1"/>
        <end position="24"/>
    </location>
</feature>
<name>A0A5N5D307_9PEZI</name>
<sequence length="382" mass="41733">MNTSLQPSADQFETARQRETNSMRDFSRMIQVRLSHLIQTEYEASHGTAANPIEIDSDSDDDDANANGNGHHHSANGDGGANLTSRLDDLELHTLPLPRAPFAELDYDGEGLWQAPLHDQFQHDPQWPCMVSAVRDEPLPPNIALPVPVRAPPGPTEAHFVWADERDEYLARCPENADFSQIVFMPVPRPAKFDALNATIIDDDDHNNSYRSRSNSASSRPATPITNTPATATAVHPPPPPPPSPHQDLLLLTPSEASHMRNLFIAKGQALAERVTTAAAAAAAANASLLLPSPPASSGRLLLLRMPHVDDDDDSVRAHYESCEVCRGIRRRAVPDEHEYWARVSELGEGKVREMRVGGAQPRVVVTRSGGRGAVKREGSEE</sequence>
<dbReference type="AlphaFoldDB" id="A0A5N5D307"/>
<feature type="compositionally biased region" description="Acidic residues" evidence="1">
    <location>
        <begin position="55"/>
        <end position="64"/>
    </location>
</feature>
<feature type="compositionally biased region" description="Polar residues" evidence="1">
    <location>
        <begin position="1"/>
        <end position="11"/>
    </location>
</feature>
<organism evidence="2 3">
    <name type="scientific">Lasiodiplodia theobromae</name>
    <dbReference type="NCBI Taxonomy" id="45133"/>
    <lineage>
        <taxon>Eukaryota</taxon>
        <taxon>Fungi</taxon>
        <taxon>Dikarya</taxon>
        <taxon>Ascomycota</taxon>
        <taxon>Pezizomycotina</taxon>
        <taxon>Dothideomycetes</taxon>
        <taxon>Dothideomycetes incertae sedis</taxon>
        <taxon>Botryosphaeriales</taxon>
        <taxon>Botryosphaeriaceae</taxon>
        <taxon>Lasiodiplodia</taxon>
    </lineage>
</organism>
<evidence type="ECO:0000313" key="3">
    <source>
        <dbReference type="Proteomes" id="UP000325902"/>
    </source>
</evidence>
<proteinExistence type="predicted"/>
<evidence type="ECO:0000313" key="2">
    <source>
        <dbReference type="EMBL" id="KAB2572060.1"/>
    </source>
</evidence>
<feature type="compositionally biased region" description="Basic and acidic residues" evidence="1">
    <location>
        <begin position="13"/>
        <end position="24"/>
    </location>
</feature>
<reference evidence="2 3" key="1">
    <citation type="journal article" date="2019" name="Sci. Rep.">
        <title>A multi-omics analysis of the grapevine pathogen Lasiodiplodia theobromae reveals that temperature affects the expression of virulence- and pathogenicity-related genes.</title>
        <authorList>
            <person name="Felix C."/>
            <person name="Meneses R."/>
            <person name="Goncalves M.F.M."/>
            <person name="Tilleman L."/>
            <person name="Duarte A.S."/>
            <person name="Jorrin-Novo J.V."/>
            <person name="Van de Peer Y."/>
            <person name="Deforce D."/>
            <person name="Van Nieuwerburgh F."/>
            <person name="Esteves A.C."/>
            <person name="Alves A."/>
        </authorList>
    </citation>
    <scope>NUCLEOTIDE SEQUENCE [LARGE SCALE GENOMIC DNA]</scope>
    <source>
        <strain evidence="2 3">LA-SOL3</strain>
    </source>
</reference>